<dbReference type="Pfam" id="PF08811">
    <property type="entry name" value="DUF1800"/>
    <property type="match status" value="1"/>
</dbReference>
<reference evidence="2 3" key="1">
    <citation type="submission" date="2019-11" db="EMBL/GenBank/DDBJ databases">
        <title>Whole genome sequencing identifies a novel species of the genus Arsenicicoccus isolated from human blood.</title>
        <authorList>
            <person name="Jeong J.H."/>
            <person name="Kweon O.J."/>
            <person name="Kim H.R."/>
            <person name="Kim T.-H."/>
            <person name="Ha S.-M."/>
            <person name="Lee M.-K."/>
        </authorList>
    </citation>
    <scope>NUCLEOTIDE SEQUENCE [LARGE SCALE GENOMIC DNA]</scope>
    <source>
        <strain evidence="2 3">MKL-02</strain>
    </source>
</reference>
<name>A0A6I3J0B2_9MICO</name>
<comment type="caution">
    <text evidence="2">The sequence shown here is derived from an EMBL/GenBank/DDBJ whole genome shotgun (WGS) entry which is preliminary data.</text>
</comment>
<evidence type="ECO:0000313" key="2">
    <source>
        <dbReference type="EMBL" id="MTB72756.1"/>
    </source>
</evidence>
<dbReference type="Proteomes" id="UP000431092">
    <property type="component" value="Unassembled WGS sequence"/>
</dbReference>
<sequence>MATECVLPLAHEGGRMPASPLLTRLISGSTGPTPPPRPAPRPTTTPKVVNPDPRLVHTVPAVATSVHAPTLPLRTTPAWHLARRAAQAPTAAIVADIERLGTRAWINQQLDPASIPDTTWDGLVQRCFPWLNLTNKQVQDLTGGGFRGSPVMAHANAARPLFTHRVLWENVVTMWGDLLYVPYRSKADSFTLEYDWKVLRRHAFGRYADLLHAAVTHPAILNNLDNDVSSRDNPNENLGREILELYTVGVGTYTETDVRQSALMLTGHSVDWGTRDYVYHPGAHHVGPITVMGFSHANATSAGGPTALRAYTDYLARHPATARRLARVIATRFVSDTPSDALVQTLASTYLASDTAIVPVLRRLFDHPEFWASVGHKWSRPAELAAKAVRASKPTGYSFAQPITANPWAMSNYFWFLYQCGHAPRDWPRVDGYPDDADAWRSTIATLSSWNVMHALAWGWGDGPTYPDEPDQDPGQGLPHWHTALGVKEGDNVLATARRITFALTGYVWRDEDIAPIASWLCSYGERPATAGDTLPDYAARGWLREAVRLILASPYSFLR</sequence>
<gene>
    <name evidence="2" type="ORF">GGG17_12440</name>
</gene>
<protein>
    <submittedName>
        <fullName evidence="2">DUF1800 family protein</fullName>
    </submittedName>
</protein>
<keyword evidence="3" id="KW-1185">Reference proteome</keyword>
<feature type="region of interest" description="Disordered" evidence="1">
    <location>
        <begin position="1"/>
        <end position="48"/>
    </location>
</feature>
<organism evidence="2 3">
    <name type="scientific">Arsenicicoccus cauae</name>
    <dbReference type="NCBI Taxonomy" id="2663847"/>
    <lineage>
        <taxon>Bacteria</taxon>
        <taxon>Bacillati</taxon>
        <taxon>Actinomycetota</taxon>
        <taxon>Actinomycetes</taxon>
        <taxon>Micrococcales</taxon>
        <taxon>Intrasporangiaceae</taxon>
        <taxon>Arsenicicoccus</taxon>
    </lineage>
</organism>
<evidence type="ECO:0000256" key="1">
    <source>
        <dbReference type="SAM" id="MobiDB-lite"/>
    </source>
</evidence>
<accession>A0A6I3J0B2</accession>
<dbReference type="InterPro" id="IPR014917">
    <property type="entry name" value="DUF1800"/>
</dbReference>
<dbReference type="AlphaFoldDB" id="A0A6I3J0B2"/>
<feature type="compositionally biased region" description="Pro residues" evidence="1">
    <location>
        <begin position="32"/>
        <end position="43"/>
    </location>
</feature>
<proteinExistence type="predicted"/>
<dbReference type="EMBL" id="WLVL01000040">
    <property type="protein sequence ID" value="MTB72756.1"/>
    <property type="molecule type" value="Genomic_DNA"/>
</dbReference>
<evidence type="ECO:0000313" key="3">
    <source>
        <dbReference type="Proteomes" id="UP000431092"/>
    </source>
</evidence>